<dbReference type="Proteomes" id="UP000724874">
    <property type="component" value="Unassembled WGS sequence"/>
</dbReference>
<name>A0A9P5NCS6_GYMJU</name>
<accession>A0A9P5NCS6</accession>
<organism evidence="2 3">
    <name type="scientific">Gymnopilus junonius</name>
    <name type="common">Spectacular rustgill mushroom</name>
    <name type="synonym">Gymnopilus spectabilis subsp. junonius</name>
    <dbReference type="NCBI Taxonomy" id="109634"/>
    <lineage>
        <taxon>Eukaryota</taxon>
        <taxon>Fungi</taxon>
        <taxon>Dikarya</taxon>
        <taxon>Basidiomycota</taxon>
        <taxon>Agaricomycotina</taxon>
        <taxon>Agaricomycetes</taxon>
        <taxon>Agaricomycetidae</taxon>
        <taxon>Agaricales</taxon>
        <taxon>Agaricineae</taxon>
        <taxon>Hymenogastraceae</taxon>
        <taxon>Gymnopilus</taxon>
    </lineage>
</organism>
<dbReference type="AlphaFoldDB" id="A0A9P5NCS6"/>
<proteinExistence type="predicted"/>
<evidence type="ECO:0000313" key="2">
    <source>
        <dbReference type="EMBL" id="KAF8877069.1"/>
    </source>
</evidence>
<evidence type="ECO:0000256" key="1">
    <source>
        <dbReference type="SAM" id="MobiDB-lite"/>
    </source>
</evidence>
<feature type="compositionally biased region" description="Basic and acidic residues" evidence="1">
    <location>
        <begin position="198"/>
        <end position="212"/>
    </location>
</feature>
<protein>
    <submittedName>
        <fullName evidence="2">Uncharacterized protein</fullName>
    </submittedName>
</protein>
<gene>
    <name evidence="2" type="ORF">CPB84DRAFT_1795348</name>
</gene>
<feature type="region of interest" description="Disordered" evidence="1">
    <location>
        <begin position="169"/>
        <end position="212"/>
    </location>
</feature>
<feature type="compositionally biased region" description="Basic and acidic residues" evidence="1">
    <location>
        <begin position="171"/>
        <end position="183"/>
    </location>
</feature>
<keyword evidence="3" id="KW-1185">Reference proteome</keyword>
<dbReference type="EMBL" id="JADNYJ010000175">
    <property type="protein sequence ID" value="KAF8877069.1"/>
    <property type="molecule type" value="Genomic_DNA"/>
</dbReference>
<feature type="compositionally biased region" description="Polar residues" evidence="1">
    <location>
        <begin position="184"/>
        <end position="197"/>
    </location>
</feature>
<evidence type="ECO:0000313" key="3">
    <source>
        <dbReference type="Proteomes" id="UP000724874"/>
    </source>
</evidence>
<comment type="caution">
    <text evidence="2">The sequence shown here is derived from an EMBL/GenBank/DDBJ whole genome shotgun (WGS) entry which is preliminary data.</text>
</comment>
<sequence>MNSDLGLHFTDDSFREFLAPTHFAVKASLSPDKFSAGAIGSQSSALVPSLAPSDSVAELMPSSQHTLSSPLQGNAELSPDAQRLLAAIRLIVDFGLTSSNYDSSMCQSLQSDHIDGQQHDGEVTHSLSAYHQQQFADPKLLIIVPLTSTVIGKQICNEDNAAYNLDSFGLNKREPKQPSKMKFDQSSQTGNISSSDANIERNNDHVRSPSRR</sequence>
<reference evidence="2" key="1">
    <citation type="submission" date="2020-11" db="EMBL/GenBank/DDBJ databases">
        <authorList>
            <consortium name="DOE Joint Genome Institute"/>
            <person name="Ahrendt S."/>
            <person name="Riley R."/>
            <person name="Andreopoulos W."/>
            <person name="LaButti K."/>
            <person name="Pangilinan J."/>
            <person name="Ruiz-duenas F.J."/>
            <person name="Barrasa J.M."/>
            <person name="Sanchez-Garcia M."/>
            <person name="Camarero S."/>
            <person name="Miyauchi S."/>
            <person name="Serrano A."/>
            <person name="Linde D."/>
            <person name="Babiker R."/>
            <person name="Drula E."/>
            <person name="Ayuso-Fernandez I."/>
            <person name="Pacheco R."/>
            <person name="Padilla G."/>
            <person name="Ferreira P."/>
            <person name="Barriuso J."/>
            <person name="Kellner H."/>
            <person name="Castanera R."/>
            <person name="Alfaro M."/>
            <person name="Ramirez L."/>
            <person name="Pisabarro A.G."/>
            <person name="Kuo A."/>
            <person name="Tritt A."/>
            <person name="Lipzen A."/>
            <person name="He G."/>
            <person name="Yan M."/>
            <person name="Ng V."/>
            <person name="Cullen D."/>
            <person name="Martin F."/>
            <person name="Rosso M.-N."/>
            <person name="Henrissat B."/>
            <person name="Hibbett D."/>
            <person name="Martinez A.T."/>
            <person name="Grigoriev I.V."/>
        </authorList>
    </citation>
    <scope>NUCLEOTIDE SEQUENCE</scope>
    <source>
        <strain evidence="2">AH 44721</strain>
    </source>
</reference>